<keyword evidence="5" id="KW-1185">Reference proteome</keyword>
<sequence>MEGRDARPAGVPDPPVAVPGAVPAPSVGALSEALLAALEASTVPMFLTGPRRGGLRLEWMNAAFRGQVADGTHAVVGEPLSVLRDLVQEGPDIDPLRTAFDGGSAVQVVVHDVAADGELRWHQLSFSPVQAAGGSEHWLGVQVDVSDQVGEPSGERATVELSRRRMARLDLMTQVSSLLTDLDHPLVLREIADVLGRAVGCRIAFYMNDKGLVYAESVDVNTPPSSRIRTRHHPRHAAQSAPPEGRAWARDVVQDVLDGEDLGPVQVDLGDPYPPGSASDVLQRDVRSRLAADLTETVGVTVYPVPGRRRVLGLLVVVLEPGREFMPSLTPGTTLRSIARRAGMLIDTARLYAREHRLAETLQRAMLPEQADVTGLDVWTYYAPNSDHAQVGGDWYDVLQLTERDVGVVIGDVVGHDVEAAATMGQMRSVVRSYAFEMTLPGDVLERVDELVSGMRLPRASSLVYARLERLPVEPSQGEPLWELAYSRAGHLPPVLVRAGAARLLDGAAGTLIGYGPSVRATASLRLLPGDVLVFYTDGLIERRDRDLRAGLEALAAEAGAVSAVDAAGVGEQLLSRVGSTPEDDIAVVVVRVPDVRSDVVPTDGGPRSRRWLLPSEPTSIARARHAVVRTCQAWQVEGASQAELVASELVANAVMHGWGHVALRLFDTGRTLRIEVEDANPSPPVPTDGHVNRGGGYGMQIVERLADWGWRPTRTGKIVWAKLHGVSTFTGALRRVPDTGSSGQSS</sequence>
<dbReference type="Gene3D" id="3.30.565.10">
    <property type="entry name" value="Histidine kinase-like ATPase, C-terminal domain"/>
    <property type="match status" value="1"/>
</dbReference>
<proteinExistence type="predicted"/>
<dbReference type="InterPro" id="IPR003594">
    <property type="entry name" value="HATPase_dom"/>
</dbReference>
<name>A0A5P9QGW7_9MICO</name>
<dbReference type="SMART" id="SM00331">
    <property type="entry name" value="PP2C_SIG"/>
    <property type="match status" value="1"/>
</dbReference>
<dbReference type="AlphaFoldDB" id="A0A5P9QGW7"/>
<dbReference type="Pfam" id="PF07228">
    <property type="entry name" value="SpoIIE"/>
    <property type="match status" value="1"/>
</dbReference>
<dbReference type="OrthoDB" id="319881at2"/>
<dbReference type="SUPFAM" id="SSF81606">
    <property type="entry name" value="PP2C-like"/>
    <property type="match status" value="1"/>
</dbReference>
<dbReference type="PANTHER" id="PTHR43156:SF2">
    <property type="entry name" value="STAGE II SPORULATION PROTEIN E"/>
    <property type="match status" value="1"/>
</dbReference>
<dbReference type="CDD" id="cd16936">
    <property type="entry name" value="HATPase_RsbW-like"/>
    <property type="match status" value="1"/>
</dbReference>
<evidence type="ECO:0000313" key="4">
    <source>
        <dbReference type="EMBL" id="QFU99705.1"/>
    </source>
</evidence>
<organism evidence="4 5">
    <name type="scientific">Luteimicrobium xylanilyticum</name>
    <dbReference type="NCBI Taxonomy" id="1133546"/>
    <lineage>
        <taxon>Bacteria</taxon>
        <taxon>Bacillati</taxon>
        <taxon>Actinomycetota</taxon>
        <taxon>Actinomycetes</taxon>
        <taxon>Micrococcales</taxon>
        <taxon>Luteimicrobium</taxon>
    </lineage>
</organism>
<dbReference type="Pfam" id="PF08448">
    <property type="entry name" value="PAS_4"/>
    <property type="match status" value="1"/>
</dbReference>
<dbReference type="Pfam" id="PF13581">
    <property type="entry name" value="HATPase_c_2"/>
    <property type="match status" value="1"/>
</dbReference>
<evidence type="ECO:0000256" key="2">
    <source>
        <dbReference type="SAM" id="MobiDB-lite"/>
    </source>
</evidence>
<dbReference type="InterPro" id="IPR001610">
    <property type="entry name" value="PAC"/>
</dbReference>
<feature type="region of interest" description="Disordered" evidence="2">
    <location>
        <begin position="224"/>
        <end position="245"/>
    </location>
</feature>
<dbReference type="InterPro" id="IPR036890">
    <property type="entry name" value="HATPase_C_sf"/>
</dbReference>
<dbReference type="InterPro" id="IPR029016">
    <property type="entry name" value="GAF-like_dom_sf"/>
</dbReference>
<dbReference type="SUPFAM" id="SSF55785">
    <property type="entry name" value="PYP-like sensor domain (PAS domain)"/>
    <property type="match status" value="1"/>
</dbReference>
<dbReference type="PANTHER" id="PTHR43156">
    <property type="entry name" value="STAGE II SPORULATION PROTEIN E-RELATED"/>
    <property type="match status" value="1"/>
</dbReference>
<evidence type="ECO:0000259" key="3">
    <source>
        <dbReference type="SMART" id="SM00331"/>
    </source>
</evidence>
<dbReference type="RefSeq" id="WP_083890672.1">
    <property type="nucleotide sequence ID" value="NZ_BAABIH010000016.1"/>
</dbReference>
<dbReference type="SMART" id="SM00086">
    <property type="entry name" value="PAC"/>
    <property type="match status" value="1"/>
</dbReference>
<gene>
    <name evidence="4" type="ORF">KDY119_03240</name>
</gene>
<keyword evidence="1" id="KW-0378">Hydrolase</keyword>
<reference evidence="4 5" key="1">
    <citation type="submission" date="2019-10" db="EMBL/GenBank/DDBJ databases">
        <title>Genome sequence of Luteimicrobium xylanilyticum HY-24.</title>
        <authorList>
            <person name="Kim D.Y."/>
            <person name="Park H.-Y."/>
        </authorList>
    </citation>
    <scope>NUCLEOTIDE SEQUENCE [LARGE SCALE GENOMIC DNA]</scope>
    <source>
        <strain evidence="4 5">HY-24</strain>
    </source>
</reference>
<feature type="domain" description="PPM-type phosphatase" evidence="3">
    <location>
        <begin position="376"/>
        <end position="593"/>
    </location>
</feature>
<dbReference type="InterPro" id="IPR035965">
    <property type="entry name" value="PAS-like_dom_sf"/>
</dbReference>
<dbReference type="GO" id="GO:0016791">
    <property type="term" value="F:phosphatase activity"/>
    <property type="evidence" value="ECO:0007669"/>
    <property type="project" value="TreeGrafter"/>
</dbReference>
<evidence type="ECO:0000256" key="1">
    <source>
        <dbReference type="ARBA" id="ARBA00022801"/>
    </source>
</evidence>
<dbReference type="Gene3D" id="3.30.450.20">
    <property type="entry name" value="PAS domain"/>
    <property type="match status" value="1"/>
</dbReference>
<dbReference type="InterPro" id="IPR001932">
    <property type="entry name" value="PPM-type_phosphatase-like_dom"/>
</dbReference>
<dbReference type="InterPro" id="IPR052016">
    <property type="entry name" value="Bact_Sigma-Reg"/>
</dbReference>
<dbReference type="InterPro" id="IPR013656">
    <property type="entry name" value="PAS_4"/>
</dbReference>
<dbReference type="Gene3D" id="3.30.450.40">
    <property type="match status" value="1"/>
</dbReference>
<dbReference type="InterPro" id="IPR036457">
    <property type="entry name" value="PPM-type-like_dom_sf"/>
</dbReference>
<dbReference type="EMBL" id="CP045529">
    <property type="protein sequence ID" value="QFU99705.1"/>
    <property type="molecule type" value="Genomic_DNA"/>
</dbReference>
<protein>
    <recommendedName>
        <fullName evidence="3">PPM-type phosphatase domain-containing protein</fullName>
    </recommendedName>
</protein>
<accession>A0A5P9QGW7</accession>
<evidence type="ECO:0000313" key="5">
    <source>
        <dbReference type="Proteomes" id="UP000326702"/>
    </source>
</evidence>
<dbReference type="Gene3D" id="3.60.40.10">
    <property type="entry name" value="PPM-type phosphatase domain"/>
    <property type="match status" value="1"/>
</dbReference>
<dbReference type="SUPFAM" id="SSF55874">
    <property type="entry name" value="ATPase domain of HSP90 chaperone/DNA topoisomerase II/histidine kinase"/>
    <property type="match status" value="1"/>
</dbReference>
<dbReference type="KEGG" id="lxl:KDY119_03240"/>
<dbReference type="Proteomes" id="UP000326702">
    <property type="component" value="Chromosome"/>
</dbReference>